<dbReference type="CDD" id="cd10170">
    <property type="entry name" value="ASKHA_NBD_HSP70"/>
    <property type="match status" value="1"/>
</dbReference>
<dbReference type="PANTHER" id="PTHR14187:SF81">
    <property type="entry name" value="HSP70 FAMILY PROTEIN (AFU_ORTHOLOGUE AFUA_4G14040)"/>
    <property type="match status" value="1"/>
</dbReference>
<dbReference type="AlphaFoldDB" id="A0A8H7E1D0"/>
<proteinExistence type="predicted"/>
<dbReference type="Gene3D" id="3.90.640.10">
    <property type="entry name" value="Actin, Chain A, domain 4"/>
    <property type="match status" value="1"/>
</dbReference>
<dbReference type="OrthoDB" id="2963168at2759"/>
<gene>
    <name evidence="2" type="ORF">GJ744_011095</name>
</gene>
<comment type="caution">
    <text evidence="2">The sequence shown here is derived from an EMBL/GenBank/DDBJ whole genome shotgun (WGS) entry which is preliminary data.</text>
</comment>
<feature type="region of interest" description="Disordered" evidence="1">
    <location>
        <begin position="32"/>
        <end position="59"/>
    </location>
</feature>
<organism evidence="2 3">
    <name type="scientific">Endocarpon pusillum</name>
    <dbReference type="NCBI Taxonomy" id="364733"/>
    <lineage>
        <taxon>Eukaryota</taxon>
        <taxon>Fungi</taxon>
        <taxon>Dikarya</taxon>
        <taxon>Ascomycota</taxon>
        <taxon>Pezizomycotina</taxon>
        <taxon>Eurotiomycetes</taxon>
        <taxon>Chaetothyriomycetidae</taxon>
        <taxon>Verrucariales</taxon>
        <taxon>Verrucariaceae</taxon>
        <taxon>Endocarpon</taxon>
    </lineage>
</organism>
<dbReference type="InterPro" id="IPR043129">
    <property type="entry name" value="ATPase_NBD"/>
</dbReference>
<evidence type="ECO:0000313" key="2">
    <source>
        <dbReference type="EMBL" id="KAF7506964.1"/>
    </source>
</evidence>
<dbReference type="Proteomes" id="UP000606974">
    <property type="component" value="Unassembled WGS sequence"/>
</dbReference>
<keyword evidence="3" id="KW-1185">Reference proteome</keyword>
<dbReference type="Gene3D" id="3.30.420.40">
    <property type="match status" value="3"/>
</dbReference>
<sequence>MSSNEPHGTLWSSFERFQWRLISIVRATSETIEAPTGSRAPSSRKVKRPGGDRKEAAATAVKRQTQYKTICGIDFGTTHSDVAIVGSVHCGISHIEVLRNWKNGLYLEQVPSRIAYPEENPGLDKITFGYEVTSTMKSYTWMKLLLGKVEMDDFTETKLGTKAAQGMLELPPGKTAEDVSHEDKCWRRRPIEFWLTTPACWDDETDTLTRKCALAAGFASPPDDNLCMMREPDTALVANVSSSINKHEGIYKPGMSVGVVDIGGGTIDTKTMTLISLNPLRAKDACLGTGAKIGMTDLEFRLYDRCEALFGNAFCDLPTEVIGPSSEFAEEFEVVKRSFDGGDDDKKHWLRLLPLKRALEATNTTSEKYDFVEGKLILTGREIRAIFEPVIQEGLKQLHNQISRLKKAGRKPVSMVVLAGGGGTSRYVIHRFQEYCATALGGTVTVRRDGRAWSAVVRGAAVKGLEGGVIVSQEAPRAYGFVCHKQVDGSIDNEEDSFQCPIYGKRASNRMDSILHQGATIVADMKVTKDVYISPKDMEDLSQYWDFFECEEEVAPERLDDDGLLKQLALHITTNFVAAVKKSGESGLT</sequence>
<evidence type="ECO:0008006" key="4">
    <source>
        <dbReference type="Google" id="ProtNLM"/>
    </source>
</evidence>
<name>A0A8H7E1D0_9EURO</name>
<accession>A0A8H7E1D0</accession>
<dbReference type="SUPFAM" id="SSF53067">
    <property type="entry name" value="Actin-like ATPase domain"/>
    <property type="match status" value="2"/>
</dbReference>
<evidence type="ECO:0000256" key="1">
    <source>
        <dbReference type="SAM" id="MobiDB-lite"/>
    </source>
</evidence>
<dbReference type="EMBL" id="JAACFV010000077">
    <property type="protein sequence ID" value="KAF7506964.1"/>
    <property type="molecule type" value="Genomic_DNA"/>
</dbReference>
<reference evidence="2" key="1">
    <citation type="submission" date="2020-02" db="EMBL/GenBank/DDBJ databases">
        <authorList>
            <person name="Palmer J.M."/>
        </authorList>
    </citation>
    <scope>NUCLEOTIDE SEQUENCE</scope>
    <source>
        <strain evidence="2">EPUS1.4</strain>
        <tissue evidence="2">Thallus</tissue>
    </source>
</reference>
<dbReference type="PANTHER" id="PTHR14187">
    <property type="entry name" value="ALPHA KINASE/ELONGATION FACTOR 2 KINASE"/>
    <property type="match status" value="1"/>
</dbReference>
<protein>
    <recommendedName>
        <fullName evidence="4">Actin-like ATPase domain-containing protein</fullName>
    </recommendedName>
</protein>
<evidence type="ECO:0000313" key="3">
    <source>
        <dbReference type="Proteomes" id="UP000606974"/>
    </source>
</evidence>